<organism evidence="5 6">
    <name type="scientific">Catenisphaera adipataccumulans</name>
    <dbReference type="NCBI Taxonomy" id="700500"/>
    <lineage>
        <taxon>Bacteria</taxon>
        <taxon>Bacillati</taxon>
        <taxon>Bacillota</taxon>
        <taxon>Erysipelotrichia</taxon>
        <taxon>Erysipelotrichales</taxon>
        <taxon>Erysipelotrichaceae</taxon>
        <taxon>Catenisphaera</taxon>
    </lineage>
</organism>
<dbReference type="Proteomes" id="UP000539953">
    <property type="component" value="Unassembled WGS sequence"/>
</dbReference>
<dbReference type="Pfam" id="PF01479">
    <property type="entry name" value="S4"/>
    <property type="match status" value="1"/>
</dbReference>
<feature type="domain" description="RNA-binding S4" evidence="4">
    <location>
        <begin position="4"/>
        <end position="60"/>
    </location>
</feature>
<evidence type="ECO:0000313" key="6">
    <source>
        <dbReference type="Proteomes" id="UP000539953"/>
    </source>
</evidence>
<dbReference type="PIRSF" id="PIRSF005578">
    <property type="entry name" value="TlyA"/>
    <property type="match status" value="1"/>
</dbReference>
<dbReference type="InterPro" id="IPR047048">
    <property type="entry name" value="TlyA"/>
</dbReference>
<name>A0A7W8FY68_9FIRM</name>
<evidence type="ECO:0000256" key="3">
    <source>
        <dbReference type="PROSITE-ProRule" id="PRU00182"/>
    </source>
</evidence>
<dbReference type="SUPFAM" id="SSF53335">
    <property type="entry name" value="S-adenosyl-L-methionine-dependent methyltransferases"/>
    <property type="match status" value="1"/>
</dbReference>
<evidence type="ECO:0000256" key="2">
    <source>
        <dbReference type="ARBA" id="ARBA00029460"/>
    </source>
</evidence>
<evidence type="ECO:0000313" key="5">
    <source>
        <dbReference type="EMBL" id="MBB5183697.1"/>
    </source>
</evidence>
<protein>
    <submittedName>
        <fullName evidence="5">23S rRNA (Cytidine1920-2'-O)/16S rRNA (Cytidine1409-2'-O)-methyltransferase</fullName>
        <ecNumber evidence="5">2.1.1.226</ecNumber>
        <ecNumber evidence="5">2.1.1.227</ecNumber>
    </submittedName>
</protein>
<keyword evidence="1 3" id="KW-0694">RNA-binding</keyword>
<keyword evidence="5" id="KW-0808">Transferase</keyword>
<evidence type="ECO:0000256" key="1">
    <source>
        <dbReference type="ARBA" id="ARBA00022884"/>
    </source>
</evidence>
<dbReference type="EC" id="2.1.1.227" evidence="5"/>
<dbReference type="SUPFAM" id="SSF55174">
    <property type="entry name" value="Alpha-L RNA-binding motif"/>
    <property type="match status" value="1"/>
</dbReference>
<dbReference type="CDD" id="cd00165">
    <property type="entry name" value="S4"/>
    <property type="match status" value="1"/>
</dbReference>
<sequence>MYKERLDIVCSRQLASRAKAQDAIQEGRVKVNGCTIKKNSFAVSEEDTIEIQPREKEFVSRGGYKLKIIFDRFSVSVDDQIVLDIGASTGGFTDVCLRHGARKVYALDVGHLQLDARLDQDPAVVKMEGRNARDIQPDWFEEPIDFICMDVSFISCRTILSHLFQVLPVPHLAVLIKPQVECGPAALNKHGVLKDKKLQMKIVNEIKREVLTKYRIVEVIPSPIEGRGGNQEFVLYAEDLR</sequence>
<dbReference type="Gene3D" id="3.40.50.150">
    <property type="entry name" value="Vaccinia Virus protein VP39"/>
    <property type="match status" value="1"/>
</dbReference>
<keyword evidence="6" id="KW-1185">Reference proteome</keyword>
<dbReference type="InterPro" id="IPR002877">
    <property type="entry name" value="RNA_MeTrfase_FtsJ_dom"/>
</dbReference>
<keyword evidence="5" id="KW-0489">Methyltransferase</keyword>
<dbReference type="PANTHER" id="PTHR32319">
    <property type="entry name" value="BACTERIAL HEMOLYSIN-LIKE PROTEIN"/>
    <property type="match status" value="1"/>
</dbReference>
<dbReference type="RefSeq" id="WP_183328992.1">
    <property type="nucleotide sequence ID" value="NZ_JACHHK010000007.1"/>
</dbReference>
<dbReference type="Gene3D" id="3.10.290.10">
    <property type="entry name" value="RNA-binding S4 domain"/>
    <property type="match status" value="1"/>
</dbReference>
<dbReference type="NCBIfam" id="TIGR00478">
    <property type="entry name" value="tly"/>
    <property type="match status" value="1"/>
</dbReference>
<reference evidence="5 6" key="1">
    <citation type="submission" date="2020-08" db="EMBL/GenBank/DDBJ databases">
        <title>Genomic Encyclopedia of Type Strains, Phase IV (KMG-IV): sequencing the most valuable type-strain genomes for metagenomic binning, comparative biology and taxonomic classification.</title>
        <authorList>
            <person name="Goeker M."/>
        </authorList>
    </citation>
    <scope>NUCLEOTIDE SEQUENCE [LARGE SCALE GENOMIC DNA]</scope>
    <source>
        <strain evidence="5 6">DSM 25799</strain>
    </source>
</reference>
<dbReference type="PANTHER" id="PTHR32319:SF0">
    <property type="entry name" value="BACTERIAL HEMOLYSIN-LIKE PROTEIN"/>
    <property type="match status" value="1"/>
</dbReference>
<dbReference type="GO" id="GO:0008168">
    <property type="term" value="F:methyltransferase activity"/>
    <property type="evidence" value="ECO:0007669"/>
    <property type="project" value="UniProtKB-KW"/>
</dbReference>
<comment type="similarity">
    <text evidence="2">Belongs to the TlyA family.</text>
</comment>
<dbReference type="InterPro" id="IPR002942">
    <property type="entry name" value="S4_RNA-bd"/>
</dbReference>
<dbReference type="GO" id="GO:0003723">
    <property type="term" value="F:RNA binding"/>
    <property type="evidence" value="ECO:0007669"/>
    <property type="project" value="UniProtKB-KW"/>
</dbReference>
<dbReference type="EC" id="2.1.1.226" evidence="5"/>
<dbReference type="Pfam" id="PF01728">
    <property type="entry name" value="FtsJ"/>
    <property type="match status" value="1"/>
</dbReference>
<dbReference type="InterPro" id="IPR004538">
    <property type="entry name" value="Hemolysin_A/TlyA"/>
</dbReference>
<dbReference type="InterPro" id="IPR029063">
    <property type="entry name" value="SAM-dependent_MTases_sf"/>
</dbReference>
<dbReference type="GO" id="GO:0032259">
    <property type="term" value="P:methylation"/>
    <property type="evidence" value="ECO:0007669"/>
    <property type="project" value="UniProtKB-KW"/>
</dbReference>
<dbReference type="InterPro" id="IPR036986">
    <property type="entry name" value="S4_RNA-bd_sf"/>
</dbReference>
<dbReference type="SMART" id="SM00363">
    <property type="entry name" value="S4"/>
    <property type="match status" value="1"/>
</dbReference>
<gene>
    <name evidence="5" type="ORF">HNQ47_001736</name>
</gene>
<evidence type="ECO:0000259" key="4">
    <source>
        <dbReference type="SMART" id="SM00363"/>
    </source>
</evidence>
<dbReference type="EMBL" id="JACHHK010000007">
    <property type="protein sequence ID" value="MBB5183697.1"/>
    <property type="molecule type" value="Genomic_DNA"/>
</dbReference>
<proteinExistence type="inferred from homology"/>
<dbReference type="AlphaFoldDB" id="A0A7W8FY68"/>
<dbReference type="PROSITE" id="PS50889">
    <property type="entry name" value="S4"/>
    <property type="match status" value="1"/>
</dbReference>
<accession>A0A7W8FY68</accession>
<comment type="caution">
    <text evidence="5">The sequence shown here is derived from an EMBL/GenBank/DDBJ whole genome shotgun (WGS) entry which is preliminary data.</text>
</comment>